<evidence type="ECO:0000313" key="3">
    <source>
        <dbReference type="Proteomes" id="UP000658127"/>
    </source>
</evidence>
<evidence type="ECO:0000313" key="2">
    <source>
        <dbReference type="EMBL" id="GGN71675.1"/>
    </source>
</evidence>
<dbReference type="Proteomes" id="UP000658127">
    <property type="component" value="Unassembled WGS sequence"/>
</dbReference>
<organism evidence="2 3">
    <name type="scientific">Nocardia rhizosphaerihabitans</name>
    <dbReference type="NCBI Taxonomy" id="1691570"/>
    <lineage>
        <taxon>Bacteria</taxon>
        <taxon>Bacillati</taxon>
        <taxon>Actinomycetota</taxon>
        <taxon>Actinomycetes</taxon>
        <taxon>Mycobacteriales</taxon>
        <taxon>Nocardiaceae</taxon>
        <taxon>Nocardia</taxon>
    </lineage>
</organism>
<name>A0ABQ2K750_9NOCA</name>
<proteinExistence type="predicted"/>
<gene>
    <name evidence="2" type="ORF">GCM10011610_12190</name>
</gene>
<sequence length="60" mass="6485">MGQLERNSEIPATEVGRGDRIQIGDTHRALPIVGPSQNRWAGVASVTIPGYRENVAMRVG</sequence>
<protein>
    <submittedName>
        <fullName evidence="2">Uncharacterized protein</fullName>
    </submittedName>
</protein>
<feature type="region of interest" description="Disordered" evidence="1">
    <location>
        <begin position="1"/>
        <end position="21"/>
    </location>
</feature>
<accession>A0ABQ2K750</accession>
<comment type="caution">
    <text evidence="2">The sequence shown here is derived from an EMBL/GenBank/DDBJ whole genome shotgun (WGS) entry which is preliminary data.</text>
</comment>
<evidence type="ECO:0000256" key="1">
    <source>
        <dbReference type="SAM" id="MobiDB-lite"/>
    </source>
</evidence>
<keyword evidence="3" id="KW-1185">Reference proteome</keyword>
<dbReference type="EMBL" id="BMNE01000001">
    <property type="protein sequence ID" value="GGN71675.1"/>
    <property type="molecule type" value="Genomic_DNA"/>
</dbReference>
<reference evidence="3" key="1">
    <citation type="journal article" date="2019" name="Int. J. Syst. Evol. Microbiol.">
        <title>The Global Catalogue of Microorganisms (GCM) 10K type strain sequencing project: providing services to taxonomists for standard genome sequencing and annotation.</title>
        <authorList>
            <consortium name="The Broad Institute Genomics Platform"/>
            <consortium name="The Broad Institute Genome Sequencing Center for Infectious Disease"/>
            <person name="Wu L."/>
            <person name="Ma J."/>
        </authorList>
    </citation>
    <scope>NUCLEOTIDE SEQUENCE [LARGE SCALE GENOMIC DNA]</scope>
    <source>
        <strain evidence="3">CGMCC 4.7329</strain>
    </source>
</reference>